<proteinExistence type="predicted"/>
<evidence type="ECO:0000313" key="2">
    <source>
        <dbReference type="RefSeq" id="XP_073765024.1"/>
    </source>
</evidence>
<organism evidence="1 2">
    <name type="scientific">Danio rerio</name>
    <name type="common">Zebrafish</name>
    <name type="synonym">Brachydanio rerio</name>
    <dbReference type="NCBI Taxonomy" id="7955"/>
    <lineage>
        <taxon>Eukaryota</taxon>
        <taxon>Metazoa</taxon>
        <taxon>Chordata</taxon>
        <taxon>Craniata</taxon>
        <taxon>Vertebrata</taxon>
        <taxon>Euteleostomi</taxon>
        <taxon>Actinopterygii</taxon>
        <taxon>Neopterygii</taxon>
        <taxon>Teleostei</taxon>
        <taxon>Ostariophysi</taxon>
        <taxon>Cypriniformes</taxon>
        <taxon>Danionidae</taxon>
        <taxon>Danioninae</taxon>
        <taxon>Danio</taxon>
    </lineage>
</organism>
<dbReference type="Proteomes" id="UP000000437">
    <property type="component" value="Chromosome 8"/>
</dbReference>
<name>A0AC58G5M3_DANRE</name>
<reference evidence="2" key="1">
    <citation type="submission" date="2025-08" db="UniProtKB">
        <authorList>
            <consortium name="RefSeq"/>
        </authorList>
    </citation>
    <scope>IDENTIFICATION</scope>
    <source>
        <strain evidence="2">Tuebingen</strain>
        <tissue evidence="2">Fibroblasts and whole tissue</tissue>
    </source>
</reference>
<keyword evidence="1" id="KW-1185">Reference proteome</keyword>
<gene>
    <name evidence="2" type="primary">asgrl1</name>
    <name evidence="2" type="synonym">si:ch211-170d8.5</name>
</gene>
<dbReference type="RefSeq" id="XP_073765024.1">
    <property type="nucleotide sequence ID" value="XM_073908923.1"/>
</dbReference>
<protein>
    <submittedName>
        <fullName evidence="2">Asialoglycoprotein receptor-like 1 isoform X1</fullName>
    </submittedName>
</protein>
<evidence type="ECO:0000313" key="1">
    <source>
        <dbReference type="Proteomes" id="UP000000437"/>
    </source>
</evidence>
<accession>A0AC58G5M3</accession>
<sequence>MKTAIRTLTAADEQKSPHKLTLYNMETVSYDRFTSAETEINHSGQKFIMQSDCFLFPSTGRRNRMIYIIYAILALYVFILTLAVGIKISQISQEVADVRLYMKTFVDAPKTPQFENGHFSELVMQVPVAEQGPCQENWVFYKGSCYFQSTMKRNWKTAESNCIQKGSHLVVVNDLAELDFLSSIVKLSDSYWIGLVEKEEGQWSWVDGTEFSATEHHWDVGQPDDWDVRVNGEDCGQLHSREIVNRRRMWNDADCTLSYPYICEGNPKSH</sequence>